<name>A0A834XDM0_9FABA</name>
<dbReference type="EMBL" id="JAAIUW010000002">
    <property type="protein sequence ID" value="KAF7842480.1"/>
    <property type="molecule type" value="Genomic_DNA"/>
</dbReference>
<feature type="region of interest" description="Disordered" evidence="1">
    <location>
        <begin position="979"/>
        <end position="1018"/>
    </location>
</feature>
<feature type="compositionally biased region" description="Basic and acidic residues" evidence="1">
    <location>
        <begin position="1130"/>
        <end position="1144"/>
    </location>
</feature>
<evidence type="ECO:0000313" key="2">
    <source>
        <dbReference type="EMBL" id="KAF7842480.1"/>
    </source>
</evidence>
<evidence type="ECO:0000256" key="1">
    <source>
        <dbReference type="SAM" id="MobiDB-lite"/>
    </source>
</evidence>
<feature type="region of interest" description="Disordered" evidence="1">
    <location>
        <begin position="477"/>
        <end position="506"/>
    </location>
</feature>
<feature type="compositionally biased region" description="Basic and acidic residues" evidence="1">
    <location>
        <begin position="414"/>
        <end position="431"/>
    </location>
</feature>
<dbReference type="OrthoDB" id="758862at2759"/>
<keyword evidence="3" id="KW-1185">Reference proteome</keyword>
<feature type="region of interest" description="Disordered" evidence="1">
    <location>
        <begin position="36"/>
        <end position="113"/>
    </location>
</feature>
<feature type="compositionally biased region" description="Polar residues" evidence="1">
    <location>
        <begin position="854"/>
        <end position="867"/>
    </location>
</feature>
<feature type="compositionally biased region" description="Basic residues" evidence="1">
    <location>
        <begin position="1089"/>
        <end position="1103"/>
    </location>
</feature>
<feature type="region of interest" description="Disordered" evidence="1">
    <location>
        <begin position="1065"/>
        <end position="1145"/>
    </location>
</feature>
<organism evidence="2 3">
    <name type="scientific">Senna tora</name>
    <dbReference type="NCBI Taxonomy" id="362788"/>
    <lineage>
        <taxon>Eukaryota</taxon>
        <taxon>Viridiplantae</taxon>
        <taxon>Streptophyta</taxon>
        <taxon>Embryophyta</taxon>
        <taxon>Tracheophyta</taxon>
        <taxon>Spermatophyta</taxon>
        <taxon>Magnoliopsida</taxon>
        <taxon>eudicotyledons</taxon>
        <taxon>Gunneridae</taxon>
        <taxon>Pentapetalae</taxon>
        <taxon>rosids</taxon>
        <taxon>fabids</taxon>
        <taxon>Fabales</taxon>
        <taxon>Fabaceae</taxon>
        <taxon>Caesalpinioideae</taxon>
        <taxon>Cassia clade</taxon>
        <taxon>Senna</taxon>
    </lineage>
</organism>
<feature type="region of interest" description="Disordered" evidence="1">
    <location>
        <begin position="853"/>
        <end position="888"/>
    </location>
</feature>
<feature type="compositionally biased region" description="Basic and acidic residues" evidence="1">
    <location>
        <begin position="1287"/>
        <end position="1302"/>
    </location>
</feature>
<dbReference type="PANTHER" id="PTHR34536">
    <property type="entry name" value="DENTIN SIALOPHOSPHOPROTEIN-LIKE PROTEIN"/>
    <property type="match status" value="1"/>
</dbReference>
<evidence type="ECO:0000313" key="3">
    <source>
        <dbReference type="Proteomes" id="UP000634136"/>
    </source>
</evidence>
<feature type="compositionally biased region" description="Basic and acidic residues" evidence="1">
    <location>
        <begin position="477"/>
        <end position="503"/>
    </location>
</feature>
<feature type="region of interest" description="Disordered" evidence="1">
    <location>
        <begin position="1287"/>
        <end position="1333"/>
    </location>
</feature>
<feature type="region of interest" description="Disordered" evidence="1">
    <location>
        <begin position="1160"/>
        <end position="1191"/>
    </location>
</feature>
<feature type="region of interest" description="Disordered" evidence="1">
    <location>
        <begin position="1214"/>
        <end position="1240"/>
    </location>
</feature>
<proteinExistence type="predicted"/>
<feature type="region of interest" description="Disordered" evidence="1">
    <location>
        <begin position="413"/>
        <end position="435"/>
    </location>
</feature>
<feature type="compositionally biased region" description="Polar residues" evidence="1">
    <location>
        <begin position="1162"/>
        <end position="1171"/>
    </location>
</feature>
<protein>
    <submittedName>
        <fullName evidence="2">Uncharacterized protein</fullName>
    </submittedName>
</protein>
<accession>A0A834XDM0</accession>
<feature type="compositionally biased region" description="Polar residues" evidence="1">
    <location>
        <begin position="979"/>
        <end position="989"/>
    </location>
</feature>
<comment type="caution">
    <text evidence="2">The sequence shown here is derived from an EMBL/GenBank/DDBJ whole genome shotgun (WGS) entry which is preliminary data.</text>
</comment>
<dbReference type="Proteomes" id="UP000634136">
    <property type="component" value="Unassembled WGS sequence"/>
</dbReference>
<reference evidence="2" key="1">
    <citation type="submission" date="2020-09" db="EMBL/GenBank/DDBJ databases">
        <title>Genome-Enabled Discovery of Anthraquinone Biosynthesis in Senna tora.</title>
        <authorList>
            <person name="Kang S.-H."/>
            <person name="Pandey R.P."/>
            <person name="Lee C.-M."/>
            <person name="Sim J.-S."/>
            <person name="Jeong J.-T."/>
            <person name="Choi B.-S."/>
            <person name="Jung M."/>
            <person name="Ginzburg D."/>
            <person name="Zhao K."/>
            <person name="Won S.Y."/>
            <person name="Oh T.-J."/>
            <person name="Yu Y."/>
            <person name="Kim N.-H."/>
            <person name="Lee O.R."/>
            <person name="Lee T.-H."/>
            <person name="Bashyal P."/>
            <person name="Kim T.-S."/>
            <person name="Lee W.-H."/>
            <person name="Kawkins C."/>
            <person name="Kim C.-K."/>
            <person name="Kim J.S."/>
            <person name="Ahn B.O."/>
            <person name="Rhee S.Y."/>
            <person name="Sohng J.K."/>
        </authorList>
    </citation>
    <scope>NUCLEOTIDE SEQUENCE</scope>
    <source>
        <tissue evidence="2">Leaf</tissue>
    </source>
</reference>
<gene>
    <name evidence="2" type="ORF">G2W53_004778</name>
</gene>
<sequence length="1344" mass="149387">MPVSGNEETGVKSFAEQFSGLIAGVPIKKRRFPLIHPSSTLPEEQCSLTEETELLRKEKSTSRGPALSSSTAGAPIKKRRFPLIPASPSPLEEPCSPPKVNEASHKEYPSTSLGSTLSTSCSVLSDRSPAFDERKAKPDVKDVNMVQSKSFYLRPKLEEPNVATCSSALDVADSKEKLINNQSYEKNLQPQMMKENPELLLAAKESLALNIGADIAKQIVEEKCKQENPAATESTNLSLGLKQHLFPAKKSLAVDESFQKIGKEESVSLKLSLSKEGSSKNFNSDAKTNRANWDLNTTMDAWEESGSNGMKVTGSARNEKHFMCSTGMQSIGSASLQKINAGSQSNDLISSKSYGQQYKSVNPRNHCFASGLQEHAGEQSRLLVKQNDFAVPTVSLPNTVACASDINIASVRRVKSEPSDDNPKRDLKEARPCQVRSSDAVTVKHELLDPSNVKSFKYPKGSNVKLFDPKSIESEVHEKNLEKSKTTESKSDQRGEELPHRSDYCSATGKPITLETLPISAETACPPVKAACSAELSTSGSVVSHLENHVSIEGACLNEKASHGTCSSDDQIPPETVAIAKPNNATESSDPGIKKSLRTMEENVDDPEGCRLKLMNELPLDTRGSGEGCGSDDEKITLLADMLEGDSYGFDYESDGAHVDMDIDQYGDDDDYEDGEVREPLEHSAPEDIICEVREVERTACSNYDSNQIEKGMVSVGCPTSSLVKEKDKRTLTQSETNCDKDGVDIESNDKSDIVTDNIVRLQESVEDDKPIVGSLSERKNVLKASKRELLSDRGNDESREADVAQCAVEVVKNLDMANKVDTDLPKMAAFVKADDSIKDVCSGGIQGRIINLSRATSSSPTKSRPISTRGLPSRAGRDPFSGAYDHEKLHGGRDEVYFDGPHKFSRERHQDMSPRHPRLNFVRGRGRFNSRMDTHRGEWDSDREFAGQFYNGPNQFRAPRHKYTSAVHDADLKYNNVSPDSSYAGTSRVNRKTLNDEGPLGRHITSRRRSPRGRESMQIGHRIPRTMSPSRCVGGDGSEFVGIQHSEKFMRGFPEDPVDPMFTRPQPFDRLGGRFTRGSRNFSIQRRVPPRIHSKSPIRSRSRSPLGLWSSPRRRSPRRSPNEFGGHPDLAHRRSPLYRDGRMRSPVFSGERVVRRHVSPSFVSRPSNDIRNTDSGRNHGHPRSVTSNRSPVRILVRNRRFDVVDPQDRVDNDEYFGSPMHSGRILELNGEGNGDERRRFGERRGPVRSFRPPFNGGASNNFHLDPEDGPRHYRFCADDSDFNERGNMRDGDFDRRIKSSRPENVPPSRTRDIYEQEANFRNGGQVWSDDGFDDISRAKRKRF</sequence>
<dbReference type="PANTHER" id="PTHR34536:SF4">
    <property type="entry name" value="BTZ DOMAIN-CONTAINING PROTEIN"/>
    <property type="match status" value="1"/>
</dbReference>